<evidence type="ECO:0000256" key="7">
    <source>
        <dbReference type="SAM" id="Phobius"/>
    </source>
</evidence>
<keyword evidence="6 7" id="KW-0472">Membrane</keyword>
<comment type="similarity">
    <text evidence="2">Belongs to the UPF0719 family.</text>
</comment>
<feature type="transmembrane region" description="Helical" evidence="7">
    <location>
        <begin position="72"/>
        <end position="90"/>
    </location>
</feature>
<dbReference type="OrthoDB" id="8565764at2"/>
<dbReference type="InterPro" id="IPR007140">
    <property type="entry name" value="DUF350"/>
</dbReference>
<protein>
    <submittedName>
        <fullName evidence="8">Putative membrane protein</fullName>
    </submittedName>
</protein>
<comment type="caution">
    <text evidence="8">The sequence shown here is derived from an EMBL/GenBank/DDBJ whole genome shotgun (WGS) entry which is preliminary data.</text>
</comment>
<keyword evidence="5 7" id="KW-1133">Transmembrane helix</keyword>
<evidence type="ECO:0000256" key="3">
    <source>
        <dbReference type="ARBA" id="ARBA00022475"/>
    </source>
</evidence>
<feature type="transmembrane region" description="Helical" evidence="7">
    <location>
        <begin position="7"/>
        <end position="28"/>
    </location>
</feature>
<sequence length="130" mass="13666">MQGFLNFNVYLLVCLGLWLGSLWIYVRITPYPEFKLVEQGNVAAACSLSGAALGLALPLVSLALHAAGLADLAAWAAMALAYQLALWWLLGRTVLRGLARAVPEGNVAVGLTLGAFSLGLGALNFGCLSY</sequence>
<dbReference type="PANTHER" id="PTHR40043">
    <property type="entry name" value="UPF0719 INNER MEMBRANE PROTEIN YJFL"/>
    <property type="match status" value="1"/>
</dbReference>
<evidence type="ECO:0000256" key="5">
    <source>
        <dbReference type="ARBA" id="ARBA00022989"/>
    </source>
</evidence>
<evidence type="ECO:0000256" key="1">
    <source>
        <dbReference type="ARBA" id="ARBA00004651"/>
    </source>
</evidence>
<dbReference type="RefSeq" id="WP_132648060.1">
    <property type="nucleotide sequence ID" value="NZ_CP181386.1"/>
</dbReference>
<dbReference type="GeneID" id="99686011"/>
<evidence type="ECO:0000313" key="8">
    <source>
        <dbReference type="EMBL" id="TCP01466.1"/>
    </source>
</evidence>
<dbReference type="Proteomes" id="UP000295106">
    <property type="component" value="Unassembled WGS sequence"/>
</dbReference>
<organism evidence="8 9">
    <name type="scientific">Rubrivivax gelatinosus</name>
    <name type="common">Rhodocyclus gelatinosus</name>
    <name type="synonym">Rhodopseudomonas gelatinosa</name>
    <dbReference type="NCBI Taxonomy" id="28068"/>
    <lineage>
        <taxon>Bacteria</taxon>
        <taxon>Pseudomonadati</taxon>
        <taxon>Pseudomonadota</taxon>
        <taxon>Betaproteobacteria</taxon>
        <taxon>Burkholderiales</taxon>
        <taxon>Sphaerotilaceae</taxon>
        <taxon>Rubrivivax</taxon>
    </lineage>
</organism>
<keyword evidence="4 7" id="KW-0812">Transmembrane</keyword>
<evidence type="ECO:0000256" key="6">
    <source>
        <dbReference type="ARBA" id="ARBA00023136"/>
    </source>
</evidence>
<comment type="subcellular location">
    <subcellularLocation>
        <location evidence="1">Cell membrane</location>
        <topology evidence="1">Multi-pass membrane protein</topology>
    </subcellularLocation>
</comment>
<dbReference type="AlphaFoldDB" id="A0A4R2MFH9"/>
<gene>
    <name evidence="8" type="ORF">EV684_109103</name>
</gene>
<evidence type="ECO:0000256" key="4">
    <source>
        <dbReference type="ARBA" id="ARBA00022692"/>
    </source>
</evidence>
<evidence type="ECO:0000256" key="2">
    <source>
        <dbReference type="ARBA" id="ARBA00005779"/>
    </source>
</evidence>
<reference evidence="8 9" key="1">
    <citation type="submission" date="2019-03" db="EMBL/GenBank/DDBJ databases">
        <title>Genomic Encyclopedia of Type Strains, Phase IV (KMG-IV): sequencing the most valuable type-strain genomes for metagenomic binning, comparative biology and taxonomic classification.</title>
        <authorList>
            <person name="Goeker M."/>
        </authorList>
    </citation>
    <scope>NUCLEOTIDE SEQUENCE [LARGE SCALE GENOMIC DNA]</scope>
    <source>
        <strain evidence="8 9">DSM 1709</strain>
    </source>
</reference>
<keyword evidence="3" id="KW-1003">Cell membrane</keyword>
<proteinExistence type="inferred from homology"/>
<accession>A0A4R2MFH9</accession>
<dbReference type="GO" id="GO:0005886">
    <property type="term" value="C:plasma membrane"/>
    <property type="evidence" value="ECO:0007669"/>
    <property type="project" value="UniProtKB-SubCell"/>
</dbReference>
<feature type="transmembrane region" description="Helical" evidence="7">
    <location>
        <begin position="40"/>
        <end position="60"/>
    </location>
</feature>
<name>A0A4R2MFH9_RUBGE</name>
<dbReference type="EMBL" id="SLXD01000009">
    <property type="protein sequence ID" value="TCP01466.1"/>
    <property type="molecule type" value="Genomic_DNA"/>
</dbReference>
<feature type="transmembrane region" description="Helical" evidence="7">
    <location>
        <begin position="110"/>
        <end position="128"/>
    </location>
</feature>
<evidence type="ECO:0000313" key="9">
    <source>
        <dbReference type="Proteomes" id="UP000295106"/>
    </source>
</evidence>
<dbReference type="Pfam" id="PF03994">
    <property type="entry name" value="DUF350"/>
    <property type="match status" value="1"/>
</dbReference>
<dbReference type="PANTHER" id="PTHR40043:SF1">
    <property type="entry name" value="UPF0719 INNER MEMBRANE PROTEIN YJFL"/>
    <property type="match status" value="1"/>
</dbReference>